<dbReference type="Pfam" id="PF12770">
    <property type="entry name" value="CHAT"/>
    <property type="match status" value="1"/>
</dbReference>
<dbReference type="Gene3D" id="1.25.40.10">
    <property type="entry name" value="Tetratricopeptide repeat domain"/>
    <property type="match status" value="3"/>
</dbReference>
<dbReference type="InterPro" id="IPR024983">
    <property type="entry name" value="CHAT_dom"/>
</dbReference>
<feature type="domain" description="CHAT" evidence="1">
    <location>
        <begin position="1073"/>
        <end position="1360"/>
    </location>
</feature>
<feature type="non-terminal residue" evidence="2">
    <location>
        <position position="1360"/>
    </location>
</feature>
<sequence length="1360" mass="151865">VRYTTDNDPYRGDRLSKLAYILLNLFIFTGDVSHLNEAIPIFENAVGTTPDGLSSKPFLLKCQGFALWSRYKRLGDPVDLILAISAYADAVLLTPDSHLKNPWWLDGLAPALNFRFERLRLQTDLDQDILIHNHRAAVHLTSDDDPPKGSRLHDLGHALMVRYKQSGNLIDLNEAITVYQHASRLADGAHPVNFLCHIELTDVLFLRFERLGERDDLDQSIHILKDVLRSIGDDSSRRAICLNQLGVALAQRYQCSGTSSDLHESFVFFKEAVSLADTDTRKVMYLINLSNSQHSLFKCLDDTTSLDESILALTSAAEMLSDAHRMKIGCLTNLGILLKARYERFNHLADLDQAMVVGKRAIQLLHEGHRDRPGCLARLGWAYLARFERFGNIEDIDESISAHREGVKVSLLGGIDSPKHLSNLGISFLIRFERLGNPIDLDESVHACEEAVQATLGMDINKCHYLGTLADALLCRFKNYGNILDLDRSIQLREEVVRLTPENHPERPRHLNNLCGSIRSRLKYLGSLRDADKSIALQKEALDLTPDDHPHKLVYLSSLGGCFLDRFEHSGDIPDIDQSVSLRKEAVHLSQNGHPDKPRLFDNLGNSLFIRYNRLKDINDLEGSVKAYEAAVSLIPNDHAGKPGYLGNFACSLKVLFNVKGDMIDLNRSISLHEEAIKLTEETHPYKPELLSNLGGALLSRFWRLKDRLDIDKGISTCRESIQFTPNKASYLHNLAQALLNRFQSYGDIADLDESISFRQTSVAMTPDTHPAKTQYLFDLGHSFYTRYQATGRKSDLNDAIHLCSQAANLTTGAPSLRFGAAQHWVGFSYLIDCPPPLEAYRGMMDLLPLVAWLGLGVLDRYRELTKVGAEVRDAAAFAIDTGDYDQALEWLEEGRSIVWGQMLQLRTPIHELRDKAPDLAAQFEKLSKEMESMGTNTIQLAGDDRGSRSSFETLPERRRQLTTEWETLVRNIRKVDGMNGFLLPKRVSQLAEAAGSGPVVVLNASKHRCDALILKSNFDKAMHIPLHPFTFERAQALQHKLMLMRSKVGVRQDDERAGRVAPAQSLSSDFPRLLSELWDEVVMPVLQALDIPIRATSNPSRIWWCGTGPFAFLPIHAAGSYDLGSTANSEPLIQLSDIVVSSYTPSVTALLKPHREQPSNKFKLLAIAQPSTPGQPHLPNTTWELAEIRKHLGSHSMVELEGADATIERVIESLSQCGWVHLACHGSQNRSDPTKSALMLEDGHLEIGRITRSVLPGTADFAFLSACQTASGDETLPEEVVHLAAGMLFAGYRSVIATMWSIRDKDAPVVADEVYRHLLSVEPPDSTEAARALHYAVARLRRESPEIPFSSWVPFIHIG</sequence>
<dbReference type="KEGG" id="lbc:LACBIDRAFT_165492"/>
<dbReference type="PANTHER" id="PTHR19959">
    <property type="entry name" value="KINESIN LIGHT CHAIN"/>
    <property type="match status" value="1"/>
</dbReference>
<feature type="non-terminal residue" evidence="2">
    <location>
        <position position="1"/>
    </location>
</feature>
<dbReference type="SUPFAM" id="SSF48452">
    <property type="entry name" value="TPR-like"/>
    <property type="match status" value="1"/>
</dbReference>
<dbReference type="Proteomes" id="UP000001194">
    <property type="component" value="Unassembled WGS sequence"/>
</dbReference>
<gene>
    <name evidence="2" type="ORF">LACBIDRAFT_165492</name>
</gene>
<evidence type="ECO:0000313" key="3">
    <source>
        <dbReference type="Proteomes" id="UP000001194"/>
    </source>
</evidence>
<protein>
    <submittedName>
        <fullName evidence="2">Predicted protein</fullName>
    </submittedName>
</protein>
<dbReference type="STRING" id="486041.B0DLE9"/>
<dbReference type="HOGENOM" id="CLU_001305_0_0_1"/>
<dbReference type="InParanoid" id="B0DLE9"/>
<dbReference type="PANTHER" id="PTHR19959:SF119">
    <property type="entry name" value="FUNGAL LIPASE-LIKE DOMAIN-CONTAINING PROTEIN"/>
    <property type="match status" value="1"/>
</dbReference>
<evidence type="ECO:0000313" key="2">
    <source>
        <dbReference type="EMBL" id="EDR04555.1"/>
    </source>
</evidence>
<dbReference type="InterPro" id="IPR011990">
    <property type="entry name" value="TPR-like_helical_dom_sf"/>
</dbReference>
<dbReference type="RefSeq" id="XP_001884727.1">
    <property type="nucleotide sequence ID" value="XM_001884692.1"/>
</dbReference>
<evidence type="ECO:0000259" key="1">
    <source>
        <dbReference type="Pfam" id="PF12770"/>
    </source>
</evidence>
<keyword evidence="3" id="KW-1185">Reference proteome</keyword>
<dbReference type="EMBL" id="DS547117">
    <property type="protein sequence ID" value="EDR04555.1"/>
    <property type="molecule type" value="Genomic_DNA"/>
</dbReference>
<dbReference type="GeneID" id="6080321"/>
<reference evidence="2 3" key="1">
    <citation type="journal article" date="2008" name="Nature">
        <title>The genome of Laccaria bicolor provides insights into mycorrhizal symbiosis.</title>
        <authorList>
            <person name="Martin F."/>
            <person name="Aerts A."/>
            <person name="Ahren D."/>
            <person name="Brun A."/>
            <person name="Danchin E.G.J."/>
            <person name="Duchaussoy F."/>
            <person name="Gibon J."/>
            <person name="Kohler A."/>
            <person name="Lindquist E."/>
            <person name="Pereda V."/>
            <person name="Salamov A."/>
            <person name="Shapiro H.J."/>
            <person name="Wuyts J."/>
            <person name="Blaudez D."/>
            <person name="Buee M."/>
            <person name="Brokstein P."/>
            <person name="Canbaeck B."/>
            <person name="Cohen D."/>
            <person name="Courty P.E."/>
            <person name="Coutinho P.M."/>
            <person name="Delaruelle C."/>
            <person name="Detter J.C."/>
            <person name="Deveau A."/>
            <person name="DiFazio S."/>
            <person name="Duplessis S."/>
            <person name="Fraissinet-Tachet L."/>
            <person name="Lucic E."/>
            <person name="Frey-Klett P."/>
            <person name="Fourrey C."/>
            <person name="Feussner I."/>
            <person name="Gay G."/>
            <person name="Grimwood J."/>
            <person name="Hoegger P.J."/>
            <person name="Jain P."/>
            <person name="Kilaru S."/>
            <person name="Labbe J."/>
            <person name="Lin Y.C."/>
            <person name="Legue V."/>
            <person name="Le Tacon F."/>
            <person name="Marmeisse R."/>
            <person name="Melayah D."/>
            <person name="Montanini B."/>
            <person name="Muratet M."/>
            <person name="Nehls U."/>
            <person name="Niculita-Hirzel H."/>
            <person name="Oudot-Le Secq M.P."/>
            <person name="Peter M."/>
            <person name="Quesneville H."/>
            <person name="Rajashekar B."/>
            <person name="Reich M."/>
            <person name="Rouhier N."/>
            <person name="Schmutz J."/>
            <person name="Yin T."/>
            <person name="Chalot M."/>
            <person name="Henrissat B."/>
            <person name="Kuees U."/>
            <person name="Lucas S."/>
            <person name="Van de Peer Y."/>
            <person name="Podila G.K."/>
            <person name="Polle A."/>
            <person name="Pukkila P.J."/>
            <person name="Richardson P.M."/>
            <person name="Rouze P."/>
            <person name="Sanders I.R."/>
            <person name="Stajich J.E."/>
            <person name="Tunlid A."/>
            <person name="Tuskan G."/>
            <person name="Grigoriev I.V."/>
        </authorList>
    </citation>
    <scope>NUCLEOTIDE SEQUENCE [LARGE SCALE GENOMIC DNA]</scope>
    <source>
        <strain evidence="3">S238N-H82 / ATCC MYA-4686</strain>
    </source>
</reference>
<proteinExistence type="predicted"/>
<name>B0DLE9_LACBS</name>
<dbReference type="OrthoDB" id="9991317at2759"/>
<accession>B0DLE9</accession>
<organism evidence="3">
    <name type="scientific">Laccaria bicolor (strain S238N-H82 / ATCC MYA-4686)</name>
    <name type="common">Bicoloured deceiver</name>
    <name type="synonym">Laccaria laccata var. bicolor</name>
    <dbReference type="NCBI Taxonomy" id="486041"/>
    <lineage>
        <taxon>Eukaryota</taxon>
        <taxon>Fungi</taxon>
        <taxon>Dikarya</taxon>
        <taxon>Basidiomycota</taxon>
        <taxon>Agaricomycotina</taxon>
        <taxon>Agaricomycetes</taxon>
        <taxon>Agaricomycetidae</taxon>
        <taxon>Agaricales</taxon>
        <taxon>Agaricineae</taxon>
        <taxon>Hydnangiaceae</taxon>
        <taxon>Laccaria</taxon>
    </lineage>
</organism>